<dbReference type="GO" id="GO:0007156">
    <property type="term" value="P:homophilic cell adhesion via plasma membrane adhesion molecules"/>
    <property type="evidence" value="ECO:0007669"/>
    <property type="project" value="TreeGrafter"/>
</dbReference>
<feature type="region of interest" description="Disordered" evidence="3">
    <location>
        <begin position="1"/>
        <end position="46"/>
    </location>
</feature>
<feature type="region of interest" description="Disordered" evidence="3">
    <location>
        <begin position="231"/>
        <end position="268"/>
    </location>
</feature>
<dbReference type="InterPro" id="IPR050958">
    <property type="entry name" value="Cell_Adh-Cytoskel_Orgn"/>
</dbReference>
<evidence type="ECO:0000256" key="2">
    <source>
        <dbReference type="ARBA" id="ARBA00023319"/>
    </source>
</evidence>
<dbReference type="InterPro" id="IPR013098">
    <property type="entry name" value="Ig_I-set"/>
</dbReference>
<reference evidence="5 6" key="1">
    <citation type="journal article" date="2019" name="Commun. Biol.">
        <title>The bagworm genome reveals a unique fibroin gene that provides high tensile strength.</title>
        <authorList>
            <person name="Kono N."/>
            <person name="Nakamura H."/>
            <person name="Ohtoshi R."/>
            <person name="Tomita M."/>
            <person name="Numata K."/>
            <person name="Arakawa K."/>
        </authorList>
    </citation>
    <scope>NUCLEOTIDE SEQUENCE [LARGE SCALE GENOMIC DNA]</scope>
</reference>
<dbReference type="SMART" id="SM00408">
    <property type="entry name" value="IGc2"/>
    <property type="match status" value="2"/>
</dbReference>
<dbReference type="GO" id="GO:0050808">
    <property type="term" value="P:synapse organization"/>
    <property type="evidence" value="ECO:0007669"/>
    <property type="project" value="TreeGrafter"/>
</dbReference>
<dbReference type="STRING" id="151549.A0A4C1W5D7"/>
<dbReference type="Pfam" id="PF07679">
    <property type="entry name" value="I-set"/>
    <property type="match status" value="1"/>
</dbReference>
<sequence length="576" mass="63300">MVSDSSEGHVGEMGSHILASEDHVTDGDDRSRRKRRSSRSGRRAHYREGALRSDDFENALLLIAGSAEPKDAGDYVCQISDRVARDQVHTVEVLVPPSVRAAPDSRHVAARRGAAAALECRASGNPVPTVVWTKAMPFSCPVQTNLRVFQQNDSTVRLGEGPQLQLSRLERQHSGRYACTVDNGVGPPLVTEFTLQVLYPPEITVERSWVHTGEGFRAELLCTVLADPPAETKPGQNIHRERIRAQSLPSVKRGSHGGDGRTPRRGTDRTWAPQVTWYQNSFPLSASERMAMTARGNNHTLLIANVQPEDFGNYSCVADNSLGRARQHVEVSGRPGPARFTSPPLARAPHSYSLAFSVDSYPPLDELRLLYRQLAWRGDRGVVAVASPYTDTGFCPRSNGHIPRLEPSLNHDLRPDPPFHRLPSTQIPLSLSLFTPLTASSLIYLKTIESRRVTGARERRVHESSVSAICRLQINESFQQPGRWHDVVIPAPRPAGALTHRVTHELKPLEAGAVYEAIVQAKNRYGWNEVSDIFQFHTLGGAHSLHADELSPPFASAGRPARSALLLLAACALGAY</sequence>
<dbReference type="InterPro" id="IPR036179">
    <property type="entry name" value="Ig-like_dom_sf"/>
</dbReference>
<gene>
    <name evidence="5" type="primary">LAC</name>
    <name evidence="5" type="ORF">EVAR_30412_1</name>
</gene>
<dbReference type="PANTHER" id="PTHR45080:SF38">
    <property type="entry name" value="FI23916P1-RELATED"/>
    <property type="match status" value="1"/>
</dbReference>
<dbReference type="Gene3D" id="2.60.40.10">
    <property type="entry name" value="Immunoglobulins"/>
    <property type="match status" value="2"/>
</dbReference>
<dbReference type="InterPro" id="IPR003599">
    <property type="entry name" value="Ig_sub"/>
</dbReference>
<dbReference type="SUPFAM" id="SSF49265">
    <property type="entry name" value="Fibronectin type III"/>
    <property type="match status" value="1"/>
</dbReference>
<feature type="compositionally biased region" description="Basic and acidic residues" evidence="3">
    <location>
        <begin position="1"/>
        <end position="10"/>
    </location>
</feature>
<dbReference type="GO" id="GO:0005886">
    <property type="term" value="C:plasma membrane"/>
    <property type="evidence" value="ECO:0007669"/>
    <property type="project" value="TreeGrafter"/>
</dbReference>
<evidence type="ECO:0000256" key="3">
    <source>
        <dbReference type="SAM" id="MobiDB-lite"/>
    </source>
</evidence>
<evidence type="ECO:0000259" key="4">
    <source>
        <dbReference type="PROSITE" id="PS50835"/>
    </source>
</evidence>
<keyword evidence="1" id="KW-0677">Repeat</keyword>
<dbReference type="PROSITE" id="PS50835">
    <property type="entry name" value="IG_LIKE"/>
    <property type="match status" value="2"/>
</dbReference>
<accession>A0A4C1W5D7</accession>
<evidence type="ECO:0000313" key="5">
    <source>
        <dbReference type="EMBL" id="GBP46281.1"/>
    </source>
</evidence>
<dbReference type="InterPro" id="IPR036116">
    <property type="entry name" value="FN3_sf"/>
</dbReference>
<name>A0A4C1W5D7_EUMVA</name>
<keyword evidence="6" id="KW-1185">Reference proteome</keyword>
<feature type="domain" description="Ig-like" evidence="4">
    <location>
        <begin position="201"/>
        <end position="332"/>
    </location>
</feature>
<feature type="domain" description="Ig-like" evidence="4">
    <location>
        <begin position="97"/>
        <end position="196"/>
    </location>
</feature>
<evidence type="ECO:0000313" key="6">
    <source>
        <dbReference type="Proteomes" id="UP000299102"/>
    </source>
</evidence>
<comment type="caution">
    <text evidence="5">The sequence shown here is derived from an EMBL/GenBank/DDBJ whole genome shotgun (WGS) entry which is preliminary data.</text>
</comment>
<organism evidence="5 6">
    <name type="scientific">Eumeta variegata</name>
    <name type="common">Bagworm moth</name>
    <name type="synonym">Eumeta japonica</name>
    <dbReference type="NCBI Taxonomy" id="151549"/>
    <lineage>
        <taxon>Eukaryota</taxon>
        <taxon>Metazoa</taxon>
        <taxon>Ecdysozoa</taxon>
        <taxon>Arthropoda</taxon>
        <taxon>Hexapoda</taxon>
        <taxon>Insecta</taxon>
        <taxon>Pterygota</taxon>
        <taxon>Neoptera</taxon>
        <taxon>Endopterygota</taxon>
        <taxon>Lepidoptera</taxon>
        <taxon>Glossata</taxon>
        <taxon>Ditrysia</taxon>
        <taxon>Tineoidea</taxon>
        <taxon>Psychidae</taxon>
        <taxon>Oiketicinae</taxon>
        <taxon>Eumeta</taxon>
    </lineage>
</organism>
<keyword evidence="2" id="KW-0393">Immunoglobulin domain</keyword>
<dbReference type="SMART" id="SM00409">
    <property type="entry name" value="IG"/>
    <property type="match status" value="3"/>
</dbReference>
<dbReference type="CDD" id="cd00096">
    <property type="entry name" value="Ig"/>
    <property type="match status" value="2"/>
</dbReference>
<protein>
    <submittedName>
        <fullName evidence="5">Lachesin</fullName>
    </submittedName>
</protein>
<dbReference type="InterPro" id="IPR003598">
    <property type="entry name" value="Ig_sub2"/>
</dbReference>
<dbReference type="SUPFAM" id="SSF48726">
    <property type="entry name" value="Immunoglobulin"/>
    <property type="match status" value="2"/>
</dbReference>
<dbReference type="InterPro" id="IPR013783">
    <property type="entry name" value="Ig-like_fold"/>
</dbReference>
<feature type="compositionally biased region" description="Basic and acidic residues" evidence="3">
    <location>
        <begin position="256"/>
        <end position="268"/>
    </location>
</feature>
<dbReference type="PANTHER" id="PTHR45080">
    <property type="entry name" value="CONTACTIN 5"/>
    <property type="match status" value="1"/>
</dbReference>
<dbReference type="AlphaFoldDB" id="A0A4C1W5D7"/>
<dbReference type="InterPro" id="IPR007110">
    <property type="entry name" value="Ig-like_dom"/>
</dbReference>
<evidence type="ECO:0000256" key="1">
    <source>
        <dbReference type="ARBA" id="ARBA00022737"/>
    </source>
</evidence>
<dbReference type="Pfam" id="PF13927">
    <property type="entry name" value="Ig_3"/>
    <property type="match status" value="1"/>
</dbReference>
<dbReference type="GO" id="GO:0008046">
    <property type="term" value="F:axon guidance receptor activity"/>
    <property type="evidence" value="ECO:0007669"/>
    <property type="project" value="TreeGrafter"/>
</dbReference>
<dbReference type="EMBL" id="BGZK01000480">
    <property type="protein sequence ID" value="GBP46281.1"/>
    <property type="molecule type" value="Genomic_DNA"/>
</dbReference>
<dbReference type="GO" id="GO:0030424">
    <property type="term" value="C:axon"/>
    <property type="evidence" value="ECO:0007669"/>
    <property type="project" value="TreeGrafter"/>
</dbReference>
<feature type="compositionally biased region" description="Basic residues" evidence="3">
    <location>
        <begin position="32"/>
        <end position="45"/>
    </location>
</feature>
<proteinExistence type="predicted"/>
<feature type="compositionally biased region" description="Basic and acidic residues" evidence="3">
    <location>
        <begin position="19"/>
        <end position="31"/>
    </location>
</feature>
<dbReference type="OrthoDB" id="6159398at2759"/>
<dbReference type="Proteomes" id="UP000299102">
    <property type="component" value="Unassembled WGS sequence"/>
</dbReference>
<dbReference type="GO" id="GO:0043025">
    <property type="term" value="C:neuronal cell body"/>
    <property type="evidence" value="ECO:0007669"/>
    <property type="project" value="TreeGrafter"/>
</dbReference>